<gene>
    <name evidence="2" type="ORF">PINE0816_LOCUS19116</name>
</gene>
<sequence length="104" mass="11206">MGNTPLTKEALDEKQTAAGCDADPPLIYELRQKGVMKSSFSERNQATKELKKTEFAPGTIGDVTRNPGKYGFSQRTAVTKMLEAGEPFHKSSGFEPGSGCCSIC</sequence>
<dbReference type="EMBL" id="HBEL01041052">
    <property type="protein sequence ID" value="CAD8422958.1"/>
    <property type="molecule type" value="Transcribed_RNA"/>
</dbReference>
<organism evidence="2">
    <name type="scientific">Proboscia inermis</name>
    <dbReference type="NCBI Taxonomy" id="420281"/>
    <lineage>
        <taxon>Eukaryota</taxon>
        <taxon>Sar</taxon>
        <taxon>Stramenopiles</taxon>
        <taxon>Ochrophyta</taxon>
        <taxon>Bacillariophyta</taxon>
        <taxon>Coscinodiscophyceae</taxon>
        <taxon>Rhizosoleniophycidae</taxon>
        <taxon>Rhizosoleniales</taxon>
        <taxon>Rhizosoleniaceae</taxon>
        <taxon>Proboscia</taxon>
    </lineage>
</organism>
<dbReference type="AlphaFoldDB" id="A0A7S0GL71"/>
<name>A0A7S0GL71_9STRA</name>
<evidence type="ECO:0000313" key="2">
    <source>
        <dbReference type="EMBL" id="CAD8422958.1"/>
    </source>
</evidence>
<feature type="region of interest" description="Disordered" evidence="1">
    <location>
        <begin position="1"/>
        <end position="21"/>
    </location>
</feature>
<protein>
    <submittedName>
        <fullName evidence="2">Uncharacterized protein</fullName>
    </submittedName>
</protein>
<evidence type="ECO:0000256" key="1">
    <source>
        <dbReference type="SAM" id="MobiDB-lite"/>
    </source>
</evidence>
<accession>A0A7S0GL71</accession>
<proteinExistence type="predicted"/>
<reference evidence="2" key="1">
    <citation type="submission" date="2021-01" db="EMBL/GenBank/DDBJ databases">
        <authorList>
            <person name="Corre E."/>
            <person name="Pelletier E."/>
            <person name="Niang G."/>
            <person name="Scheremetjew M."/>
            <person name="Finn R."/>
            <person name="Kale V."/>
            <person name="Holt S."/>
            <person name="Cochrane G."/>
            <person name="Meng A."/>
            <person name="Brown T."/>
            <person name="Cohen L."/>
        </authorList>
    </citation>
    <scope>NUCLEOTIDE SEQUENCE</scope>
    <source>
        <strain evidence="2">CCAP1064/1</strain>
    </source>
</reference>